<accession>A0A975Q3E3</accession>
<dbReference type="InterPro" id="IPR029069">
    <property type="entry name" value="HotDog_dom_sf"/>
</dbReference>
<gene>
    <name evidence="3" type="ORF">KFK14_10740</name>
</gene>
<name>A0A975Q3E3_9SPHN</name>
<dbReference type="InterPro" id="IPR049449">
    <property type="entry name" value="TesB_ACOT8-like_N"/>
</dbReference>
<dbReference type="InterPro" id="IPR042171">
    <property type="entry name" value="Acyl-CoA_hotdog"/>
</dbReference>
<dbReference type="Pfam" id="PF13622">
    <property type="entry name" value="4HBT_3"/>
    <property type="match status" value="1"/>
</dbReference>
<feature type="domain" description="Acyl-CoA thioesterase-like C-terminal" evidence="2">
    <location>
        <begin position="136"/>
        <end position="268"/>
    </location>
</feature>
<dbReference type="SUPFAM" id="SSF54637">
    <property type="entry name" value="Thioesterase/thiol ester dehydrase-isomerase"/>
    <property type="match status" value="2"/>
</dbReference>
<dbReference type="EMBL" id="CP073910">
    <property type="protein sequence ID" value="QUT07809.1"/>
    <property type="molecule type" value="Genomic_DNA"/>
</dbReference>
<sequence>MPEPGFETETPAISLNAFLAGIQEHDGSYQAQSIRQWSQGRTLYGGLTTTTCVAVAMRAFPDLPPLRSAQIAFSGPTAGLLDLKAVSLRRGRNSAVIRVDMVADDVIAASALLTFAAAKPSHIAHSTLAMPAVPSPDQCEPFFGANARAPRFASNFDMRLAAGHRPISSSSETRCAAWIKYIDYPAGNDTQALVALADALPPAVIAQYTGPSRISSMTWGLDVLATSSNNGWKLLQSTSEWAADGYSSQAMTLWDSEGTALAVGRQLIALFE</sequence>
<feature type="domain" description="Acyl-CoA thioesterase-like N-terminal HotDog" evidence="1">
    <location>
        <begin position="36"/>
        <end position="116"/>
    </location>
</feature>
<organism evidence="3 4">
    <name type="scientific">Sphingobium phenoxybenzoativorans</name>
    <dbReference type="NCBI Taxonomy" id="1592790"/>
    <lineage>
        <taxon>Bacteria</taxon>
        <taxon>Pseudomonadati</taxon>
        <taxon>Pseudomonadota</taxon>
        <taxon>Alphaproteobacteria</taxon>
        <taxon>Sphingomonadales</taxon>
        <taxon>Sphingomonadaceae</taxon>
        <taxon>Sphingobium</taxon>
    </lineage>
</organism>
<dbReference type="AlphaFoldDB" id="A0A975Q3E3"/>
<dbReference type="Gene3D" id="2.40.160.210">
    <property type="entry name" value="Acyl-CoA thioesterase, double hotdog domain"/>
    <property type="match status" value="1"/>
</dbReference>
<dbReference type="KEGG" id="spph:KFK14_10740"/>
<evidence type="ECO:0000313" key="3">
    <source>
        <dbReference type="EMBL" id="QUT07809.1"/>
    </source>
</evidence>
<proteinExistence type="predicted"/>
<keyword evidence="4" id="KW-1185">Reference proteome</keyword>
<evidence type="ECO:0000259" key="2">
    <source>
        <dbReference type="Pfam" id="PF20789"/>
    </source>
</evidence>
<evidence type="ECO:0000259" key="1">
    <source>
        <dbReference type="Pfam" id="PF13622"/>
    </source>
</evidence>
<dbReference type="Proteomes" id="UP000681425">
    <property type="component" value="Chromosome"/>
</dbReference>
<evidence type="ECO:0000313" key="4">
    <source>
        <dbReference type="Proteomes" id="UP000681425"/>
    </source>
</evidence>
<protein>
    <submittedName>
        <fullName evidence="3">Thioesterase family protein</fullName>
    </submittedName>
</protein>
<reference evidence="3" key="1">
    <citation type="submission" date="2021-04" db="EMBL/GenBank/DDBJ databases">
        <title>Isolation of p-tert-butylphenol degrading bacteria Sphingobium phenoxybenzoativorans Tas13 from active sludge.</title>
        <authorList>
            <person name="Li Y."/>
        </authorList>
    </citation>
    <scope>NUCLEOTIDE SEQUENCE</scope>
    <source>
        <strain evidence="3">Tas13</strain>
    </source>
</reference>
<dbReference type="RefSeq" id="WP_212610779.1">
    <property type="nucleotide sequence ID" value="NZ_CP073910.1"/>
</dbReference>
<dbReference type="InterPro" id="IPR049450">
    <property type="entry name" value="ACOT8-like_C"/>
</dbReference>
<dbReference type="Pfam" id="PF20789">
    <property type="entry name" value="4HBT_3C"/>
    <property type="match status" value="1"/>
</dbReference>